<evidence type="ECO:0000313" key="1">
    <source>
        <dbReference type="EMBL" id="WEY86586.1"/>
    </source>
</evidence>
<protein>
    <submittedName>
        <fullName evidence="1">Helix-turn-helix domain-containing protein</fullName>
    </submittedName>
</protein>
<dbReference type="Pfam" id="PF13384">
    <property type="entry name" value="HTH_23"/>
    <property type="match status" value="1"/>
</dbReference>
<sequence length="51" mass="6128">MEIKQLLKQGFSQTKIAEKLGVSRTTVYRHLKRSLRRWRNGLILFSIKRKN</sequence>
<evidence type="ECO:0000313" key="2">
    <source>
        <dbReference type="Proteomes" id="UP001214898"/>
    </source>
</evidence>
<reference evidence="1" key="1">
    <citation type="submission" date="2025-02" db="EMBL/GenBank/DDBJ databases">
        <title>Complete genome sequences of 52 Bacillus and Priestia strains isolated from West-African fermentations and 26 reference strains from the DSMZ collection.</title>
        <authorList>
            <person name="Wiedenbein E.S."/>
            <person name="Canoy T.S."/>
            <person name="Hui Y."/>
            <person name="Parkouda C."/>
            <person name="Dawende C."/>
            <person name="Ametefe E."/>
            <person name="Jespersen L."/>
            <person name="Nielsen D.S."/>
        </authorList>
    </citation>
    <scope>NUCLEOTIDE SEQUENCE</scope>
    <source>
        <strain evidence="1">PRO56</strain>
    </source>
</reference>
<dbReference type="Gene3D" id="1.10.10.60">
    <property type="entry name" value="Homeodomain-like"/>
    <property type="match status" value="1"/>
</dbReference>
<dbReference type="SUPFAM" id="SSF46689">
    <property type="entry name" value="Homeodomain-like"/>
    <property type="match status" value="1"/>
</dbReference>
<gene>
    <name evidence="1" type="ORF">P5633_05960</name>
</gene>
<name>A0AAX3RRW4_BACIU</name>
<accession>A0AAX3RRW4</accession>
<dbReference type="EMBL" id="CP120576">
    <property type="protein sequence ID" value="WEY86586.1"/>
    <property type="molecule type" value="Genomic_DNA"/>
</dbReference>
<dbReference type="Proteomes" id="UP001214898">
    <property type="component" value="Chromosome"/>
</dbReference>
<dbReference type="InterPro" id="IPR009057">
    <property type="entry name" value="Homeodomain-like_sf"/>
</dbReference>
<dbReference type="AlphaFoldDB" id="A0AAX3RRW4"/>
<organism evidence="1 2">
    <name type="scientific">Bacillus subtilis</name>
    <dbReference type="NCBI Taxonomy" id="1423"/>
    <lineage>
        <taxon>Bacteria</taxon>
        <taxon>Bacillati</taxon>
        <taxon>Bacillota</taxon>
        <taxon>Bacilli</taxon>
        <taxon>Bacillales</taxon>
        <taxon>Bacillaceae</taxon>
        <taxon>Bacillus</taxon>
    </lineage>
</organism>
<proteinExistence type="predicted"/>